<dbReference type="GO" id="GO:0030968">
    <property type="term" value="P:endoplasmic reticulum unfolded protein response"/>
    <property type="evidence" value="ECO:0007669"/>
    <property type="project" value="TreeGrafter"/>
</dbReference>
<evidence type="ECO:0000256" key="1">
    <source>
        <dbReference type="ARBA" id="ARBA00007381"/>
    </source>
</evidence>
<dbReference type="PANTHER" id="PTHR45639">
    <property type="entry name" value="HSC70CB, ISOFORM G-RELATED"/>
    <property type="match status" value="1"/>
</dbReference>
<sequence length="149" mass="16761">MPSFFGLHFGNTNMCLAMHKESTTDVLANARGDRVTPSVIAFVDESEKYLVGMDAKQRMVRNPSSAVTNIKDRISNNSEPELNHLESKPQTKVNGKKNNKGDFEINGYISQYKAEDFLTILFSNMKALTMIILGNSRFIRAYYGFANQP</sequence>
<dbReference type="InterPro" id="IPR013126">
    <property type="entry name" value="Hsp_70_fam"/>
</dbReference>
<dbReference type="GO" id="GO:0140662">
    <property type="term" value="F:ATP-dependent protein folding chaperone"/>
    <property type="evidence" value="ECO:0007669"/>
    <property type="project" value="InterPro"/>
</dbReference>
<comment type="similarity">
    <text evidence="1">Belongs to the heat shock protein 70 family.</text>
</comment>
<dbReference type="Pfam" id="PF00012">
    <property type="entry name" value="HSP70"/>
    <property type="match status" value="1"/>
</dbReference>
<dbReference type="InterPro" id="IPR043129">
    <property type="entry name" value="ATPase_NBD"/>
</dbReference>
<keyword evidence="3" id="KW-0067">ATP-binding</keyword>
<accession>A0AAV4PKE0</accession>
<evidence type="ECO:0000313" key="6">
    <source>
        <dbReference type="Proteomes" id="UP001054945"/>
    </source>
</evidence>
<keyword evidence="2" id="KW-0547">Nucleotide-binding</keyword>
<evidence type="ECO:0000256" key="4">
    <source>
        <dbReference type="SAM" id="MobiDB-lite"/>
    </source>
</evidence>
<keyword evidence="5" id="KW-0346">Stress response</keyword>
<comment type="caution">
    <text evidence="5">The sequence shown here is derived from an EMBL/GenBank/DDBJ whole genome shotgun (WGS) entry which is preliminary data.</text>
</comment>
<name>A0AAV4PKE0_CAEEX</name>
<dbReference type="Proteomes" id="UP001054945">
    <property type="component" value="Unassembled WGS sequence"/>
</dbReference>
<dbReference type="FunFam" id="3.30.420.40:FF:000028">
    <property type="entry name" value="heat shock 70 kDa protein-like"/>
    <property type="match status" value="1"/>
</dbReference>
<gene>
    <name evidence="5" type="primary">HSPA14</name>
    <name evidence="5" type="ORF">CEXT_92141</name>
</gene>
<dbReference type="GO" id="GO:0005524">
    <property type="term" value="F:ATP binding"/>
    <property type="evidence" value="ECO:0007669"/>
    <property type="project" value="UniProtKB-KW"/>
</dbReference>
<evidence type="ECO:0000256" key="3">
    <source>
        <dbReference type="ARBA" id="ARBA00022840"/>
    </source>
</evidence>
<reference evidence="5 6" key="1">
    <citation type="submission" date="2021-06" db="EMBL/GenBank/DDBJ databases">
        <title>Caerostris extrusa draft genome.</title>
        <authorList>
            <person name="Kono N."/>
            <person name="Arakawa K."/>
        </authorList>
    </citation>
    <scope>NUCLEOTIDE SEQUENCE [LARGE SCALE GENOMIC DNA]</scope>
</reference>
<dbReference type="EMBL" id="BPLR01004783">
    <property type="protein sequence ID" value="GIX97465.1"/>
    <property type="molecule type" value="Genomic_DNA"/>
</dbReference>
<feature type="region of interest" description="Disordered" evidence="4">
    <location>
        <begin position="77"/>
        <end position="97"/>
    </location>
</feature>
<dbReference type="Gene3D" id="3.30.420.40">
    <property type="match status" value="1"/>
</dbReference>
<dbReference type="GO" id="GO:0034663">
    <property type="term" value="C:endoplasmic reticulum chaperone complex"/>
    <property type="evidence" value="ECO:0007669"/>
    <property type="project" value="TreeGrafter"/>
</dbReference>
<evidence type="ECO:0000313" key="5">
    <source>
        <dbReference type="EMBL" id="GIX97465.1"/>
    </source>
</evidence>
<dbReference type="PANTHER" id="PTHR45639:SF34">
    <property type="entry name" value="CHAPERONE PROTEIN DNAK"/>
    <property type="match status" value="1"/>
</dbReference>
<keyword evidence="6" id="KW-1185">Reference proteome</keyword>
<dbReference type="SUPFAM" id="SSF53067">
    <property type="entry name" value="Actin-like ATPase domain"/>
    <property type="match status" value="1"/>
</dbReference>
<dbReference type="AlphaFoldDB" id="A0AAV4PKE0"/>
<organism evidence="5 6">
    <name type="scientific">Caerostris extrusa</name>
    <name type="common">Bark spider</name>
    <name type="synonym">Caerostris bankana</name>
    <dbReference type="NCBI Taxonomy" id="172846"/>
    <lineage>
        <taxon>Eukaryota</taxon>
        <taxon>Metazoa</taxon>
        <taxon>Ecdysozoa</taxon>
        <taxon>Arthropoda</taxon>
        <taxon>Chelicerata</taxon>
        <taxon>Arachnida</taxon>
        <taxon>Araneae</taxon>
        <taxon>Araneomorphae</taxon>
        <taxon>Entelegynae</taxon>
        <taxon>Araneoidea</taxon>
        <taxon>Araneidae</taxon>
        <taxon>Caerostris</taxon>
    </lineage>
</organism>
<dbReference type="PRINTS" id="PR00301">
    <property type="entry name" value="HEATSHOCK70"/>
</dbReference>
<evidence type="ECO:0000256" key="2">
    <source>
        <dbReference type="ARBA" id="ARBA00022741"/>
    </source>
</evidence>
<proteinExistence type="inferred from homology"/>
<protein>
    <submittedName>
        <fullName evidence="5">Heat shock protein 14</fullName>
    </submittedName>
</protein>